<keyword evidence="1" id="KW-0472">Membrane</keyword>
<reference evidence="3 4" key="2">
    <citation type="submission" date="2018-11" db="EMBL/GenBank/DDBJ databases">
        <authorList>
            <consortium name="Pathogen Informatics"/>
        </authorList>
    </citation>
    <scope>NUCLEOTIDE SEQUENCE [LARGE SCALE GENOMIC DNA]</scope>
</reference>
<feature type="signal peptide" evidence="2">
    <location>
        <begin position="1"/>
        <end position="15"/>
    </location>
</feature>
<dbReference type="OrthoDB" id="6240031at2759"/>
<organism evidence="5">
    <name type="scientific">Hydatigena taeniaeformis</name>
    <name type="common">Feline tapeworm</name>
    <name type="synonym">Taenia taeniaeformis</name>
    <dbReference type="NCBI Taxonomy" id="6205"/>
    <lineage>
        <taxon>Eukaryota</taxon>
        <taxon>Metazoa</taxon>
        <taxon>Spiralia</taxon>
        <taxon>Lophotrochozoa</taxon>
        <taxon>Platyhelminthes</taxon>
        <taxon>Cestoda</taxon>
        <taxon>Eucestoda</taxon>
        <taxon>Cyclophyllidea</taxon>
        <taxon>Taeniidae</taxon>
        <taxon>Hydatigera</taxon>
    </lineage>
</organism>
<keyword evidence="1" id="KW-1133">Transmembrane helix</keyword>
<feature type="transmembrane region" description="Helical" evidence="1">
    <location>
        <begin position="121"/>
        <end position="145"/>
    </location>
</feature>
<protein>
    <submittedName>
        <fullName evidence="5">Ion_trans domain-containing protein</fullName>
    </submittedName>
</protein>
<name>A0A0R3XBF9_HYDTA</name>
<accession>A0A0R3XBF9</accession>
<feature type="chain" id="PRO_5043133291" evidence="2">
    <location>
        <begin position="16"/>
        <end position="477"/>
    </location>
</feature>
<evidence type="ECO:0000256" key="1">
    <source>
        <dbReference type="SAM" id="Phobius"/>
    </source>
</evidence>
<evidence type="ECO:0000313" key="3">
    <source>
        <dbReference type="EMBL" id="VDM35849.1"/>
    </source>
</evidence>
<dbReference type="InterPro" id="IPR050927">
    <property type="entry name" value="TRPM"/>
</dbReference>
<dbReference type="Proteomes" id="UP000274429">
    <property type="component" value="Unassembled WGS sequence"/>
</dbReference>
<feature type="transmembrane region" description="Helical" evidence="1">
    <location>
        <begin position="74"/>
        <end position="100"/>
    </location>
</feature>
<evidence type="ECO:0000313" key="5">
    <source>
        <dbReference type="WBParaSite" id="TTAC_0001088601-mRNA-1"/>
    </source>
</evidence>
<dbReference type="GO" id="GO:0005261">
    <property type="term" value="F:monoatomic cation channel activity"/>
    <property type="evidence" value="ECO:0007669"/>
    <property type="project" value="TreeGrafter"/>
</dbReference>
<dbReference type="WBParaSite" id="TTAC_0001088601-mRNA-1">
    <property type="protein sequence ID" value="TTAC_0001088601-mRNA-1"/>
    <property type="gene ID" value="TTAC_0001088601"/>
</dbReference>
<keyword evidence="1" id="KW-0812">Transmembrane</keyword>
<reference evidence="5" key="1">
    <citation type="submission" date="2017-02" db="UniProtKB">
        <authorList>
            <consortium name="WormBaseParasite"/>
        </authorList>
    </citation>
    <scope>IDENTIFICATION</scope>
</reference>
<evidence type="ECO:0000313" key="4">
    <source>
        <dbReference type="Proteomes" id="UP000274429"/>
    </source>
</evidence>
<sequence>MFWILHTLIFSAIVARPNTIYNPFDVVVDLFHILQSSFFQMFGEFQAEEFIDYYGFRECKNITTPGCTYPGYKVFIPLLMAIFTMVTHVLLINLLIAIFTKTYDRMEAISQQLWTMQRYRLIEYILAESVQPGPFLIFSLIYQLAAAICRPKSLKKSNTQKPFCKSFEDNPGRERQLINWEKLSALVMMGMRDEDHELKKASKSDIALERMRKTMGGWRAPNDRSWQIVRRIVSPALALQNIAKSGPVIDDLEGRFDDINAKLDKISNIISGRLIESKALSPSTLKPYLMPSREGSRRSSLSSVDTADVPIMGQWRNHQIAIFSSLTSDTTPHALDPPIPWEVSYPKYHAIPWSPRRYMVPQWQTNAVPTAEVSRLHSFDSANLTFNDSLPRNPEGRVGTAGKGLLPKYGVNLACIVVVTRGSNNDEIDIGSSSDPLNCDNAWLSVTVVHFQIPSNYKWVSDLENVRLLFFTLAFTF</sequence>
<dbReference type="PANTHER" id="PTHR13800">
    <property type="entry name" value="TRANSIENT RECEPTOR POTENTIAL CATION CHANNEL, SUBFAMILY M, MEMBER 6"/>
    <property type="match status" value="1"/>
</dbReference>
<proteinExistence type="predicted"/>
<gene>
    <name evidence="3" type="ORF">TTAC_LOCUS10869</name>
</gene>
<dbReference type="STRING" id="6205.A0A0R3XBF9"/>
<dbReference type="PANTHER" id="PTHR13800:SF1">
    <property type="entry name" value="TRANSIENT RECEPTOR POTENTIAL CATION CHANNEL TRPM"/>
    <property type="match status" value="1"/>
</dbReference>
<keyword evidence="2" id="KW-0732">Signal</keyword>
<dbReference type="GO" id="GO:0005886">
    <property type="term" value="C:plasma membrane"/>
    <property type="evidence" value="ECO:0007669"/>
    <property type="project" value="TreeGrafter"/>
</dbReference>
<evidence type="ECO:0000256" key="2">
    <source>
        <dbReference type="SAM" id="SignalP"/>
    </source>
</evidence>
<dbReference type="EMBL" id="UYWX01022402">
    <property type="protein sequence ID" value="VDM35849.1"/>
    <property type="molecule type" value="Genomic_DNA"/>
</dbReference>
<dbReference type="AlphaFoldDB" id="A0A0R3XBF9"/>
<keyword evidence="4" id="KW-1185">Reference proteome</keyword>
<dbReference type="GO" id="GO:0030001">
    <property type="term" value="P:metal ion transport"/>
    <property type="evidence" value="ECO:0007669"/>
    <property type="project" value="TreeGrafter"/>
</dbReference>